<comment type="subcellular location">
    <subcellularLocation>
        <location evidence="1">Cytoplasm</location>
    </subcellularLocation>
</comment>
<dbReference type="SMART" id="SM00409">
    <property type="entry name" value="IG"/>
    <property type="match status" value="2"/>
</dbReference>
<keyword evidence="2" id="KW-0963">Cytoplasm</keyword>
<accession>A0AAQ5YPE0</accession>
<dbReference type="GeneTree" id="ENSGT00940000156702"/>
<evidence type="ECO:0000256" key="5">
    <source>
        <dbReference type="ARBA" id="ARBA00023319"/>
    </source>
</evidence>
<keyword evidence="8" id="KW-1185">Reference proteome</keyword>
<dbReference type="Gene3D" id="2.60.40.10">
    <property type="entry name" value="Immunoglobulins"/>
    <property type="match status" value="2"/>
</dbReference>
<dbReference type="PROSITE" id="PS50835">
    <property type="entry name" value="IG_LIKE"/>
    <property type="match status" value="2"/>
</dbReference>
<reference evidence="7 8" key="1">
    <citation type="submission" date="2022-01" db="EMBL/GenBank/DDBJ databases">
        <title>A chromosome-scale genome assembly of the false clownfish, Amphiprion ocellaris.</title>
        <authorList>
            <person name="Ryu T."/>
        </authorList>
    </citation>
    <scope>NUCLEOTIDE SEQUENCE [LARGE SCALE GENOMIC DNA]</scope>
</reference>
<feature type="domain" description="Ig-like" evidence="6">
    <location>
        <begin position="17"/>
        <end position="111"/>
    </location>
</feature>
<evidence type="ECO:0000313" key="7">
    <source>
        <dbReference type="Ensembl" id="ENSAOCP00000053430.1"/>
    </source>
</evidence>
<dbReference type="InterPro" id="IPR013783">
    <property type="entry name" value="Ig-like_fold"/>
</dbReference>
<dbReference type="InterPro" id="IPR013098">
    <property type="entry name" value="Ig_I-set"/>
</dbReference>
<name>A0AAQ5YPE0_AMPOC</name>
<dbReference type="InterPro" id="IPR003598">
    <property type="entry name" value="Ig_sub2"/>
</dbReference>
<dbReference type="InterPro" id="IPR003599">
    <property type="entry name" value="Ig_sub"/>
</dbReference>
<dbReference type="AlphaFoldDB" id="A0AAQ5YPE0"/>
<evidence type="ECO:0000256" key="3">
    <source>
        <dbReference type="ARBA" id="ARBA00022553"/>
    </source>
</evidence>
<dbReference type="Pfam" id="PF07679">
    <property type="entry name" value="I-set"/>
    <property type="match status" value="2"/>
</dbReference>
<keyword evidence="3" id="KW-0597">Phosphoprotein</keyword>
<dbReference type="Proteomes" id="UP001501940">
    <property type="component" value="Chromosome 24"/>
</dbReference>
<feature type="domain" description="Ig-like" evidence="6">
    <location>
        <begin position="138"/>
        <end position="217"/>
    </location>
</feature>
<evidence type="ECO:0000313" key="8">
    <source>
        <dbReference type="Proteomes" id="UP001501940"/>
    </source>
</evidence>
<reference evidence="7" key="3">
    <citation type="submission" date="2025-09" db="UniProtKB">
        <authorList>
            <consortium name="Ensembl"/>
        </authorList>
    </citation>
    <scope>IDENTIFICATION</scope>
</reference>
<keyword evidence="4" id="KW-1015">Disulfide bond</keyword>
<dbReference type="SUPFAM" id="SSF48726">
    <property type="entry name" value="Immunoglobulin"/>
    <property type="match status" value="2"/>
</dbReference>
<dbReference type="InterPro" id="IPR052385">
    <property type="entry name" value="Obscurin/Obscurin-like_Reg"/>
</dbReference>
<dbReference type="CDD" id="cd00096">
    <property type="entry name" value="Ig"/>
    <property type="match status" value="1"/>
</dbReference>
<dbReference type="FunFam" id="2.60.40.10:FF:001084">
    <property type="entry name" value="obscurin-like isoform X3"/>
    <property type="match status" value="1"/>
</dbReference>
<keyword evidence="5" id="KW-0393">Immunoglobulin domain</keyword>
<dbReference type="GO" id="GO:0005737">
    <property type="term" value="C:cytoplasm"/>
    <property type="evidence" value="ECO:0007669"/>
    <property type="project" value="UniProtKB-SubCell"/>
</dbReference>
<proteinExistence type="predicted"/>
<dbReference type="PANTHER" id="PTHR35971:SF3">
    <property type="entry name" value="OBSCURIN-LIKE PROTEIN 1 ISOFORM X1"/>
    <property type="match status" value="1"/>
</dbReference>
<dbReference type="InterPro" id="IPR036179">
    <property type="entry name" value="Ig-like_dom_sf"/>
</dbReference>
<sequence length="235" mass="26190">MLTEKQEEVDLTPDDKPRFLIKPLSLRVDRGEDAAFSCKIWGTPLPEVTWEKDGKKLGDIFESSHFSVSNQDGGWFQLKIYSTRMPDKGVYTCKAVNCQGEALAGADNKMSSNSHTNSQWSPKHRAGRLGLSRVTEEPPVNASKVKKFAVAEGKHAKFRCFVTGKPKPEIIWKKDGVPLEPDRRHLIFEDREVQDTGLYVCAASNTLGNTLSAVHLTVKGRRGLLVNAARDLLQI</sequence>
<dbReference type="Ensembl" id="ENSAOCT00000071953.1">
    <property type="protein sequence ID" value="ENSAOCP00000053430.1"/>
    <property type="gene ID" value="ENSAOCG00000026710.1"/>
</dbReference>
<organism evidence="7 8">
    <name type="scientific">Amphiprion ocellaris</name>
    <name type="common">Clown anemonefish</name>
    <dbReference type="NCBI Taxonomy" id="80972"/>
    <lineage>
        <taxon>Eukaryota</taxon>
        <taxon>Metazoa</taxon>
        <taxon>Chordata</taxon>
        <taxon>Craniata</taxon>
        <taxon>Vertebrata</taxon>
        <taxon>Euteleostomi</taxon>
        <taxon>Actinopterygii</taxon>
        <taxon>Neopterygii</taxon>
        <taxon>Teleostei</taxon>
        <taxon>Neoteleostei</taxon>
        <taxon>Acanthomorphata</taxon>
        <taxon>Ovalentaria</taxon>
        <taxon>Pomacentridae</taxon>
        <taxon>Amphiprion</taxon>
    </lineage>
</organism>
<evidence type="ECO:0000256" key="2">
    <source>
        <dbReference type="ARBA" id="ARBA00022490"/>
    </source>
</evidence>
<evidence type="ECO:0000256" key="1">
    <source>
        <dbReference type="ARBA" id="ARBA00004496"/>
    </source>
</evidence>
<reference evidence="7" key="2">
    <citation type="submission" date="2025-08" db="UniProtKB">
        <authorList>
            <consortium name="Ensembl"/>
        </authorList>
    </citation>
    <scope>IDENTIFICATION</scope>
</reference>
<dbReference type="SMART" id="SM00408">
    <property type="entry name" value="IGc2"/>
    <property type="match status" value="2"/>
</dbReference>
<evidence type="ECO:0000259" key="6">
    <source>
        <dbReference type="PROSITE" id="PS50835"/>
    </source>
</evidence>
<dbReference type="InterPro" id="IPR007110">
    <property type="entry name" value="Ig-like_dom"/>
</dbReference>
<evidence type="ECO:0000256" key="4">
    <source>
        <dbReference type="ARBA" id="ARBA00023157"/>
    </source>
</evidence>
<dbReference type="PANTHER" id="PTHR35971">
    <property type="entry name" value="SI:DKEY-31G6.6"/>
    <property type="match status" value="1"/>
</dbReference>
<protein>
    <recommendedName>
        <fullName evidence="6">Ig-like domain-containing protein</fullName>
    </recommendedName>
</protein>
<dbReference type="FunFam" id="2.60.40.10:FF:000032">
    <property type="entry name" value="palladin isoform X1"/>
    <property type="match status" value="1"/>
</dbReference>